<dbReference type="SUPFAM" id="SSF51905">
    <property type="entry name" value="FAD/NAD(P)-binding domain"/>
    <property type="match status" value="1"/>
</dbReference>
<dbReference type="Gene3D" id="3.50.50.60">
    <property type="entry name" value="FAD/NAD(P)-binding domain"/>
    <property type="match status" value="2"/>
</dbReference>
<evidence type="ECO:0000313" key="6">
    <source>
        <dbReference type="Proteomes" id="UP001244341"/>
    </source>
</evidence>
<dbReference type="PANTHER" id="PTHR43004">
    <property type="entry name" value="TRK SYSTEM POTASSIUM UPTAKE PROTEIN"/>
    <property type="match status" value="1"/>
</dbReference>
<evidence type="ECO:0000256" key="2">
    <source>
        <dbReference type="ARBA" id="ARBA00022827"/>
    </source>
</evidence>
<evidence type="ECO:0000256" key="1">
    <source>
        <dbReference type="ARBA" id="ARBA00022630"/>
    </source>
</evidence>
<keyword evidence="2" id="KW-0274">FAD</keyword>
<dbReference type="EMBL" id="CP126208">
    <property type="protein sequence ID" value="WIA08637.1"/>
    <property type="molecule type" value="Genomic_DNA"/>
</dbReference>
<dbReference type="PRINTS" id="PR00420">
    <property type="entry name" value="RNGMNOXGNASE"/>
</dbReference>
<sequence>MLLALAGRVCPKPLGSVFAIVTRCLHTVAPIHVPVVVVGAGPTGLVLSCLLSQYGIRHMVLERSQQLTQHPQAHYINNRTMEVFRGLPGLAAKVKARSPPLQQWRSFVYCEAMAAGQLLGEVDHFPGQTTAQAPAVVIRGLLGIASQGPEALQHLMSIHFSCPALGRSLLQQQRPAMLYFVFNRQIVAVVVAHDLEQGEFVAQVPYYPPLQSPADFTPEVCRQLIADAAGWSLAQLQQPAAAAAAGAAGPGQHGFQLHSVKSWAMSAVVAEDYCAWGSRVMLAGDAAHRFPPAGGFGMNTGIQDAHNLAWKLAAALHGKANSSLLSTYQSERRPVAQANAALSISNWHEAVRVPQALGLDPQAAGLVSQLASAAPLPQGVGRWLLESALAAGRGVAASILPLRKAALQQILSSGQSLRLQFPKEDLGVVYQQGAVDREGNAASGAAESGSSSSSSSRGLPYVPSTEVGGRLPHCTLAVLGQDGQQQQLVLSLDLVTPDRLGLNMLLVCSGSAGRYFIVRHSIFRPAT</sequence>
<feature type="domain" description="FAD-binding" evidence="4">
    <location>
        <begin position="33"/>
        <end position="117"/>
    </location>
</feature>
<feature type="region of interest" description="Disordered" evidence="3">
    <location>
        <begin position="440"/>
        <end position="462"/>
    </location>
</feature>
<evidence type="ECO:0000313" key="5">
    <source>
        <dbReference type="EMBL" id="WIA08637.1"/>
    </source>
</evidence>
<feature type="compositionally biased region" description="Low complexity" evidence="3">
    <location>
        <begin position="441"/>
        <end position="456"/>
    </location>
</feature>
<dbReference type="InterPro" id="IPR036188">
    <property type="entry name" value="FAD/NAD-bd_sf"/>
</dbReference>
<dbReference type="Proteomes" id="UP001244341">
    <property type="component" value="Chromosome 1b"/>
</dbReference>
<dbReference type="Gene3D" id="3.30.9.10">
    <property type="entry name" value="D-Amino Acid Oxidase, subunit A, domain 2"/>
    <property type="match status" value="2"/>
</dbReference>
<evidence type="ECO:0000259" key="4">
    <source>
        <dbReference type="Pfam" id="PF01494"/>
    </source>
</evidence>
<evidence type="ECO:0000256" key="3">
    <source>
        <dbReference type="SAM" id="MobiDB-lite"/>
    </source>
</evidence>
<gene>
    <name evidence="5" type="ORF">OEZ85_008065</name>
</gene>
<accession>A0ABY8TI37</accession>
<dbReference type="PANTHER" id="PTHR43004:SF6">
    <property type="entry name" value="FAD_NAD(P)-BINDING OXIDOREDUCTASE FAMILY PROTEIN"/>
    <property type="match status" value="1"/>
</dbReference>
<name>A0ABY8TI37_TETOB</name>
<protein>
    <recommendedName>
        <fullName evidence="4">FAD-binding domain-containing protein</fullName>
    </recommendedName>
</protein>
<dbReference type="Pfam" id="PF01494">
    <property type="entry name" value="FAD_binding_3"/>
    <property type="match status" value="2"/>
</dbReference>
<dbReference type="InterPro" id="IPR002938">
    <property type="entry name" value="FAD-bd"/>
</dbReference>
<feature type="domain" description="FAD-binding" evidence="4">
    <location>
        <begin position="256"/>
        <end position="340"/>
    </location>
</feature>
<dbReference type="Gene3D" id="3.40.30.120">
    <property type="match status" value="1"/>
</dbReference>
<organism evidence="5 6">
    <name type="scientific">Tetradesmus obliquus</name>
    <name type="common">Green alga</name>
    <name type="synonym">Acutodesmus obliquus</name>
    <dbReference type="NCBI Taxonomy" id="3088"/>
    <lineage>
        <taxon>Eukaryota</taxon>
        <taxon>Viridiplantae</taxon>
        <taxon>Chlorophyta</taxon>
        <taxon>core chlorophytes</taxon>
        <taxon>Chlorophyceae</taxon>
        <taxon>CS clade</taxon>
        <taxon>Sphaeropleales</taxon>
        <taxon>Scenedesmaceae</taxon>
        <taxon>Tetradesmus</taxon>
    </lineage>
</organism>
<reference evidence="5 6" key="1">
    <citation type="submission" date="2023-05" db="EMBL/GenBank/DDBJ databases">
        <title>A 100% complete, gapless, phased diploid assembly of the Scenedesmus obliquus UTEX 3031 genome.</title>
        <authorList>
            <person name="Biondi T.C."/>
            <person name="Hanschen E.R."/>
            <person name="Kwon T."/>
            <person name="Eng W."/>
            <person name="Kruse C.P.S."/>
            <person name="Koehler S.I."/>
            <person name="Kunde Y."/>
            <person name="Gleasner C.D."/>
            <person name="You Mak K.T."/>
            <person name="Polle J."/>
            <person name="Hovde B.T."/>
            <person name="Starkenburg S.R."/>
        </authorList>
    </citation>
    <scope>NUCLEOTIDE SEQUENCE [LARGE SCALE GENOMIC DNA]</scope>
    <source>
        <strain evidence="5 6">DOE0152z</strain>
    </source>
</reference>
<proteinExistence type="predicted"/>
<dbReference type="InterPro" id="IPR050641">
    <property type="entry name" value="RIFMO-like"/>
</dbReference>
<keyword evidence="1" id="KW-0285">Flavoprotein</keyword>
<keyword evidence="6" id="KW-1185">Reference proteome</keyword>